<dbReference type="Gene3D" id="1.10.3200.20">
    <property type="entry name" value="DNA Polymerase alpha, zinc finger"/>
    <property type="match status" value="1"/>
</dbReference>
<dbReference type="GO" id="GO:0006272">
    <property type="term" value="P:leading strand elongation"/>
    <property type="evidence" value="ECO:0007669"/>
    <property type="project" value="TreeGrafter"/>
</dbReference>
<reference evidence="1" key="1">
    <citation type="submission" date="2020-04" db="EMBL/GenBank/DDBJ databases">
        <authorList>
            <person name="Alioto T."/>
            <person name="Alioto T."/>
            <person name="Gomez Garrido J."/>
        </authorList>
    </citation>
    <scope>NUCLEOTIDE SEQUENCE</scope>
    <source>
        <strain evidence="1">A484AB</strain>
    </source>
</reference>
<dbReference type="GO" id="GO:0005658">
    <property type="term" value="C:alpha DNA polymerase:primase complex"/>
    <property type="evidence" value="ECO:0007669"/>
    <property type="project" value="TreeGrafter"/>
</dbReference>
<keyword evidence="2" id="KW-1185">Reference proteome</keyword>
<sequence>MSDEERFKDCDPFSMRCMNENCQEQYVYDLSSENKVIDYSRCSKCKVMFRQEVAMNRLTLLIRKHVKKYYAAWMICDDLSCGQLTRDVPSVPQRGASFCVCKRGHVYPEYNDTTLYTQLLYYQRLFEIDNKELLRAVENKKDSLAWFSAIHGYVTNLIENNSYSEVDLSKLFQILLPTK</sequence>
<dbReference type="PANTHER" id="PTHR45861">
    <property type="entry name" value="DNA POLYMERASE ALPHA CATALYTIC SUBUNIT"/>
    <property type="match status" value="1"/>
</dbReference>
<dbReference type="OrthoDB" id="6755010at2759"/>
<dbReference type="SUPFAM" id="SSF90234">
    <property type="entry name" value="Zinc finger domain of DNA polymerase-alpha"/>
    <property type="match status" value="1"/>
</dbReference>
<dbReference type="InterPro" id="IPR015088">
    <property type="entry name" value="Znf_DNA-dir_DNA_pol_B_alpha"/>
</dbReference>
<dbReference type="PANTHER" id="PTHR45861:SF1">
    <property type="entry name" value="DNA POLYMERASE ALPHA CATALYTIC SUBUNIT"/>
    <property type="match status" value="1"/>
</dbReference>
<dbReference type="GO" id="GO:1902975">
    <property type="term" value="P:mitotic DNA replication initiation"/>
    <property type="evidence" value="ECO:0007669"/>
    <property type="project" value="TreeGrafter"/>
</dbReference>
<evidence type="ECO:0000313" key="1">
    <source>
        <dbReference type="EMBL" id="CAB4030133.1"/>
    </source>
</evidence>
<gene>
    <name evidence="1" type="ORF">PACLA_8A054345</name>
</gene>
<dbReference type="GO" id="GO:0003688">
    <property type="term" value="F:DNA replication origin binding"/>
    <property type="evidence" value="ECO:0007669"/>
    <property type="project" value="TreeGrafter"/>
</dbReference>
<dbReference type="GO" id="GO:0003887">
    <property type="term" value="F:DNA-directed DNA polymerase activity"/>
    <property type="evidence" value="ECO:0007669"/>
    <property type="project" value="InterPro"/>
</dbReference>
<evidence type="ECO:0000313" key="2">
    <source>
        <dbReference type="Proteomes" id="UP001152795"/>
    </source>
</evidence>
<proteinExistence type="predicted"/>
<dbReference type="GO" id="GO:0003682">
    <property type="term" value="F:chromatin binding"/>
    <property type="evidence" value="ECO:0007669"/>
    <property type="project" value="TreeGrafter"/>
</dbReference>
<organism evidence="1 2">
    <name type="scientific">Paramuricea clavata</name>
    <name type="common">Red gorgonian</name>
    <name type="synonym">Violescent sea-whip</name>
    <dbReference type="NCBI Taxonomy" id="317549"/>
    <lineage>
        <taxon>Eukaryota</taxon>
        <taxon>Metazoa</taxon>
        <taxon>Cnidaria</taxon>
        <taxon>Anthozoa</taxon>
        <taxon>Octocorallia</taxon>
        <taxon>Malacalcyonacea</taxon>
        <taxon>Plexauridae</taxon>
        <taxon>Paramuricea</taxon>
    </lineage>
</organism>
<name>A0A6S7KPU3_PARCT</name>
<dbReference type="Proteomes" id="UP001152795">
    <property type="component" value="Unassembled WGS sequence"/>
</dbReference>
<dbReference type="AlphaFoldDB" id="A0A6S7KPU3"/>
<dbReference type="Pfam" id="PF08996">
    <property type="entry name" value="zf-DNA_Pol"/>
    <property type="match status" value="1"/>
</dbReference>
<dbReference type="InterPro" id="IPR038256">
    <property type="entry name" value="Pol_alpha_znc_sf"/>
</dbReference>
<comment type="caution">
    <text evidence="1">The sequence shown here is derived from an EMBL/GenBank/DDBJ whole genome shotgun (WGS) entry which is preliminary data.</text>
</comment>
<accession>A0A6S7KPU3</accession>
<protein>
    <submittedName>
        <fullName evidence="1">DNA polymerase alpha catalytic subunit-like</fullName>
    </submittedName>
</protein>
<dbReference type="GO" id="GO:0003697">
    <property type="term" value="F:single-stranded DNA binding"/>
    <property type="evidence" value="ECO:0007669"/>
    <property type="project" value="TreeGrafter"/>
</dbReference>
<dbReference type="EMBL" id="CACRXK020016652">
    <property type="protein sequence ID" value="CAB4030133.1"/>
    <property type="molecule type" value="Genomic_DNA"/>
</dbReference>
<dbReference type="GO" id="GO:0006273">
    <property type="term" value="P:lagging strand elongation"/>
    <property type="evidence" value="ECO:0007669"/>
    <property type="project" value="TreeGrafter"/>
</dbReference>